<proteinExistence type="predicted"/>
<accession>A0A0N7JUZ1</accession>
<dbReference type="AlphaFoldDB" id="A0A0N7JUZ1"/>
<dbReference type="EMBL" id="CP012747">
    <property type="protein sequence ID" value="ALL67757.1"/>
    <property type="molecule type" value="Genomic_DNA"/>
</dbReference>
<organism evidence="1 2">
    <name type="scientific">Paraburkholderia caribensis MBA4</name>
    <dbReference type="NCBI Taxonomy" id="1323664"/>
    <lineage>
        <taxon>Bacteria</taxon>
        <taxon>Pseudomonadati</taxon>
        <taxon>Pseudomonadota</taxon>
        <taxon>Betaproteobacteria</taxon>
        <taxon>Burkholderiales</taxon>
        <taxon>Burkholderiaceae</taxon>
        <taxon>Paraburkholderia</taxon>
    </lineage>
</organism>
<gene>
    <name evidence="1" type="ORF">K788_0006298</name>
</gene>
<sequence length="39" mass="4110">MNASHGVGFAADRPCRVISRMTRRPLAEGNPSVVAGKEA</sequence>
<dbReference type="KEGG" id="bcai:K788_0006298"/>
<evidence type="ECO:0000313" key="1">
    <source>
        <dbReference type="EMBL" id="ALL67757.1"/>
    </source>
</evidence>
<dbReference type="Proteomes" id="UP000019146">
    <property type="component" value="Chromosome 2"/>
</dbReference>
<name>A0A0N7JUZ1_9BURK</name>
<reference evidence="1 2" key="1">
    <citation type="journal article" date="2014" name="Genome Announc.">
        <title>Draft Genome Sequence of the Haloacid-Degrading Burkholderia caribensis Strain MBA4.</title>
        <authorList>
            <person name="Pan Y."/>
            <person name="Kong K.F."/>
            <person name="Tsang J.S."/>
        </authorList>
    </citation>
    <scope>NUCLEOTIDE SEQUENCE [LARGE SCALE GENOMIC DNA]</scope>
    <source>
        <strain evidence="1 2">MBA4</strain>
    </source>
</reference>
<evidence type="ECO:0000313" key="2">
    <source>
        <dbReference type="Proteomes" id="UP000019146"/>
    </source>
</evidence>
<protein>
    <submittedName>
        <fullName evidence="1">Uncharacterized protein</fullName>
    </submittedName>
</protein>